<accession>A0ABN8I9I2</accession>
<sequence length="96" mass="10066">MINVLHKVAEMIERIADGLTIGGDRRWPAFMDHGTLVANRSVPSPAVQDGCGQLVSIVARLTSAWLGQMAIVPPVPRASARVGAARPLATAAEVLA</sequence>
<reference evidence="1" key="1">
    <citation type="submission" date="2022-03" db="EMBL/GenBank/DDBJ databases">
        <authorList>
            <person name="Martin H S."/>
        </authorList>
    </citation>
    <scope>NUCLEOTIDE SEQUENCE</scope>
</reference>
<dbReference type="Proteomes" id="UP000837857">
    <property type="component" value="Chromosome 19"/>
</dbReference>
<proteinExistence type="predicted"/>
<protein>
    <submittedName>
        <fullName evidence="1">Uncharacterized protein</fullName>
    </submittedName>
</protein>
<name>A0ABN8I9I2_9NEOP</name>
<dbReference type="EMBL" id="OW152831">
    <property type="protein sequence ID" value="CAH2048987.1"/>
    <property type="molecule type" value="Genomic_DNA"/>
</dbReference>
<gene>
    <name evidence="1" type="ORF">IPOD504_LOCUS6521</name>
</gene>
<organism evidence="1 2">
    <name type="scientific">Iphiclides podalirius</name>
    <name type="common">scarce swallowtail</name>
    <dbReference type="NCBI Taxonomy" id="110791"/>
    <lineage>
        <taxon>Eukaryota</taxon>
        <taxon>Metazoa</taxon>
        <taxon>Ecdysozoa</taxon>
        <taxon>Arthropoda</taxon>
        <taxon>Hexapoda</taxon>
        <taxon>Insecta</taxon>
        <taxon>Pterygota</taxon>
        <taxon>Neoptera</taxon>
        <taxon>Endopterygota</taxon>
        <taxon>Lepidoptera</taxon>
        <taxon>Glossata</taxon>
        <taxon>Ditrysia</taxon>
        <taxon>Papilionoidea</taxon>
        <taxon>Papilionidae</taxon>
        <taxon>Papilioninae</taxon>
        <taxon>Iphiclides</taxon>
    </lineage>
</organism>
<evidence type="ECO:0000313" key="1">
    <source>
        <dbReference type="EMBL" id="CAH2048987.1"/>
    </source>
</evidence>
<keyword evidence="2" id="KW-1185">Reference proteome</keyword>
<evidence type="ECO:0000313" key="2">
    <source>
        <dbReference type="Proteomes" id="UP000837857"/>
    </source>
</evidence>
<feature type="non-terminal residue" evidence="1">
    <location>
        <position position="1"/>
    </location>
</feature>